<feature type="transmembrane region" description="Helical" evidence="1">
    <location>
        <begin position="7"/>
        <end position="31"/>
    </location>
</feature>
<dbReference type="PANTHER" id="PTHR37304:SF1">
    <property type="entry name" value="MEMBRANE PROTEIN"/>
    <property type="match status" value="1"/>
</dbReference>
<accession>A0A0G0FIK0</accession>
<keyword evidence="1" id="KW-1133">Transmembrane helix</keyword>
<dbReference type="InterPro" id="IPR007211">
    <property type="entry name" value="DUF378"/>
</dbReference>
<dbReference type="PANTHER" id="PTHR37304">
    <property type="entry name" value="MEMBRANE PROTEIN-RELATED"/>
    <property type="match status" value="1"/>
</dbReference>
<evidence type="ECO:0000313" key="2">
    <source>
        <dbReference type="EMBL" id="KKQ17622.1"/>
    </source>
</evidence>
<gene>
    <name evidence="2" type="ORF">US31_C0017G0016</name>
</gene>
<evidence type="ECO:0000313" key="3">
    <source>
        <dbReference type="Proteomes" id="UP000034508"/>
    </source>
</evidence>
<evidence type="ECO:0000256" key="1">
    <source>
        <dbReference type="SAM" id="Phobius"/>
    </source>
</evidence>
<comment type="caution">
    <text evidence="2">The sequence shown here is derived from an EMBL/GenBank/DDBJ whole genome shotgun (WGS) entry which is preliminary data.</text>
</comment>
<dbReference type="AlphaFoldDB" id="A0A0G0FIK0"/>
<keyword evidence="1" id="KW-0472">Membrane</keyword>
<organism evidence="2 3">
    <name type="scientific">Berkelbacteria bacterium GW2011_GWA1_36_9</name>
    <dbReference type="NCBI Taxonomy" id="1618331"/>
    <lineage>
        <taxon>Bacteria</taxon>
        <taxon>Candidatus Berkelbacteria</taxon>
    </lineage>
</organism>
<sequence length="64" mass="7066">MKKDMGTLGWIAFVLVIVGALNWLLVGVFNWNLVQAIFGGIPIIESIIYILVGIGALYLIFTKK</sequence>
<dbReference type="PATRIC" id="fig|1618331.3.peg.797"/>
<proteinExistence type="predicted"/>
<name>A0A0G0FIK0_9BACT</name>
<keyword evidence="1" id="KW-0812">Transmembrane</keyword>
<dbReference type="Proteomes" id="UP000034508">
    <property type="component" value="Unassembled WGS sequence"/>
</dbReference>
<feature type="transmembrane region" description="Helical" evidence="1">
    <location>
        <begin position="37"/>
        <end position="61"/>
    </location>
</feature>
<evidence type="ECO:0008006" key="4">
    <source>
        <dbReference type="Google" id="ProtNLM"/>
    </source>
</evidence>
<dbReference type="EMBL" id="LBSM01000017">
    <property type="protein sequence ID" value="KKQ17622.1"/>
    <property type="molecule type" value="Genomic_DNA"/>
</dbReference>
<dbReference type="Pfam" id="PF04070">
    <property type="entry name" value="DUF378"/>
    <property type="match status" value="1"/>
</dbReference>
<protein>
    <recommendedName>
        <fullName evidence="4">DUF378 domain-containing protein</fullName>
    </recommendedName>
</protein>
<reference evidence="2 3" key="1">
    <citation type="journal article" date="2015" name="Nature">
        <title>rRNA introns, odd ribosomes, and small enigmatic genomes across a large radiation of phyla.</title>
        <authorList>
            <person name="Brown C.T."/>
            <person name="Hug L.A."/>
            <person name="Thomas B.C."/>
            <person name="Sharon I."/>
            <person name="Castelle C.J."/>
            <person name="Singh A."/>
            <person name="Wilkins M.J."/>
            <person name="Williams K.H."/>
            <person name="Banfield J.F."/>
        </authorList>
    </citation>
    <scope>NUCLEOTIDE SEQUENCE [LARGE SCALE GENOMIC DNA]</scope>
</reference>